<proteinExistence type="predicted"/>
<protein>
    <recommendedName>
        <fullName evidence="3">DUF2281 domain-containing protein</fullName>
    </recommendedName>
</protein>
<dbReference type="Proteomes" id="UP000008204">
    <property type="component" value="Chromosome"/>
</dbReference>
<evidence type="ECO:0008006" key="3">
    <source>
        <dbReference type="Google" id="ProtNLM"/>
    </source>
</evidence>
<evidence type="ECO:0000313" key="1">
    <source>
        <dbReference type="EMBL" id="ACK64813.1"/>
    </source>
</evidence>
<dbReference type="KEGG" id="cyp:PCC8801_0729"/>
<dbReference type="eggNOG" id="ENOG5030R3C">
    <property type="taxonomic scope" value="Bacteria"/>
</dbReference>
<dbReference type="OrthoDB" id="583130at2"/>
<gene>
    <name evidence="1" type="ordered locus">PCC8801_0729</name>
</gene>
<dbReference type="EMBL" id="CP001287">
    <property type="protein sequence ID" value="ACK64813.1"/>
    <property type="molecule type" value="Genomic_DNA"/>
</dbReference>
<name>B7JXQ6_RIPO1</name>
<dbReference type="RefSeq" id="WP_012594089.1">
    <property type="nucleotide sequence ID" value="NC_011726.1"/>
</dbReference>
<evidence type="ECO:0000313" key="2">
    <source>
        <dbReference type="Proteomes" id="UP000008204"/>
    </source>
</evidence>
<reference evidence="2" key="1">
    <citation type="journal article" date="2011" name="MBio">
        <title>Novel metabolic attributes of the genus Cyanothece, comprising a group of unicellular nitrogen-fixing Cyanobacteria.</title>
        <authorList>
            <person name="Bandyopadhyay A."/>
            <person name="Elvitigala T."/>
            <person name="Welsh E."/>
            <person name="Stockel J."/>
            <person name="Liberton M."/>
            <person name="Min H."/>
            <person name="Sherman L.A."/>
            <person name="Pakrasi H.B."/>
        </authorList>
    </citation>
    <scope>NUCLEOTIDE SEQUENCE [LARGE SCALE GENOMIC DNA]</scope>
    <source>
        <strain evidence="2">PCC 8801</strain>
    </source>
</reference>
<dbReference type="STRING" id="41431.PCC8801_0729"/>
<organism evidence="1 2">
    <name type="scientific">Rippkaea orientalis (strain PCC 8801 / RF-1)</name>
    <name type="common">Cyanothece sp. (strain PCC 8801)</name>
    <dbReference type="NCBI Taxonomy" id="41431"/>
    <lineage>
        <taxon>Bacteria</taxon>
        <taxon>Bacillati</taxon>
        <taxon>Cyanobacteriota</taxon>
        <taxon>Cyanophyceae</taxon>
        <taxon>Oscillatoriophycideae</taxon>
        <taxon>Chroococcales</taxon>
        <taxon>Aphanothecaceae</taxon>
        <taxon>Rippkaea</taxon>
        <taxon>Rippkaea orientalis</taxon>
    </lineage>
</organism>
<keyword evidence="2" id="KW-1185">Reference proteome</keyword>
<dbReference type="HOGENOM" id="CLU_174693_0_0_3"/>
<dbReference type="AlphaFoldDB" id="B7JXQ6"/>
<accession>B7JXQ6</accession>
<sequence length="89" mass="10544">MITNIEKTILEKFRKLSLEQQKDVLEFLDLIEKNTSEKDINLERKQAKAILQRAKERSQSNISKSVDELWTDFNQVKDQISSEFENQKT</sequence>